<name>A0A427B5V5_ENSVE</name>
<reference evidence="1 2" key="1">
    <citation type="journal article" date="2014" name="Agronomy (Basel)">
        <title>A Draft Genome Sequence for Ensete ventricosum, the Drought-Tolerant Tree Against Hunger.</title>
        <authorList>
            <person name="Harrison J."/>
            <person name="Moore K.A."/>
            <person name="Paszkiewicz K."/>
            <person name="Jones T."/>
            <person name="Grant M."/>
            <person name="Ambacheew D."/>
            <person name="Muzemil S."/>
            <person name="Studholme D.J."/>
        </authorList>
    </citation>
    <scope>NUCLEOTIDE SEQUENCE [LARGE SCALE GENOMIC DNA]</scope>
</reference>
<comment type="caution">
    <text evidence="1">The sequence shown here is derived from an EMBL/GenBank/DDBJ whole genome shotgun (WGS) entry which is preliminary data.</text>
</comment>
<sequence length="138" mass="15341">MRRLPLTRCRLPLRWCCRALPCAHWQCLCSTAWRAGGPAFALAAPLERCAGDTASHRCGGLPRAARLLAQALDHRIAALHKQSGRVGSGRVCCHGQRWLPCRRLAMVASRRWRLPLCRQPCCLCTAFADKSVHRNSCA</sequence>
<dbReference type="EMBL" id="AMZH03000420">
    <property type="protein sequence ID" value="RRT83854.1"/>
    <property type="molecule type" value="Genomic_DNA"/>
</dbReference>
<accession>A0A427B5V5</accession>
<gene>
    <name evidence="1" type="ORF">B296_00009110</name>
</gene>
<organism evidence="1 2">
    <name type="scientific">Ensete ventricosum</name>
    <name type="common">Abyssinian banana</name>
    <name type="synonym">Musa ensete</name>
    <dbReference type="NCBI Taxonomy" id="4639"/>
    <lineage>
        <taxon>Eukaryota</taxon>
        <taxon>Viridiplantae</taxon>
        <taxon>Streptophyta</taxon>
        <taxon>Embryophyta</taxon>
        <taxon>Tracheophyta</taxon>
        <taxon>Spermatophyta</taxon>
        <taxon>Magnoliopsida</taxon>
        <taxon>Liliopsida</taxon>
        <taxon>Zingiberales</taxon>
        <taxon>Musaceae</taxon>
        <taxon>Ensete</taxon>
    </lineage>
</organism>
<dbReference type="Proteomes" id="UP000287651">
    <property type="component" value="Unassembled WGS sequence"/>
</dbReference>
<evidence type="ECO:0000313" key="2">
    <source>
        <dbReference type="Proteomes" id="UP000287651"/>
    </source>
</evidence>
<dbReference type="AlphaFoldDB" id="A0A427B5V5"/>
<evidence type="ECO:0000313" key="1">
    <source>
        <dbReference type="EMBL" id="RRT83854.1"/>
    </source>
</evidence>
<protein>
    <submittedName>
        <fullName evidence="1">Uncharacterized protein</fullName>
    </submittedName>
</protein>
<proteinExistence type="predicted"/>